<dbReference type="InterPro" id="IPR005115">
    <property type="entry name" value="Gly_transporter"/>
</dbReference>
<feature type="domain" description="Glycine transporter" evidence="8">
    <location>
        <begin position="92"/>
        <end position="166"/>
    </location>
</feature>
<evidence type="ECO:0000256" key="1">
    <source>
        <dbReference type="ARBA" id="ARBA00004651"/>
    </source>
</evidence>
<protein>
    <submittedName>
        <fullName evidence="9">Putative membrane protein</fullName>
    </submittedName>
</protein>
<evidence type="ECO:0000256" key="7">
    <source>
        <dbReference type="SAM" id="Phobius"/>
    </source>
</evidence>
<feature type="transmembrane region" description="Helical" evidence="7">
    <location>
        <begin position="177"/>
        <end position="200"/>
    </location>
</feature>
<evidence type="ECO:0000256" key="3">
    <source>
        <dbReference type="ARBA" id="ARBA00022475"/>
    </source>
</evidence>
<feature type="transmembrane region" description="Helical" evidence="7">
    <location>
        <begin position="116"/>
        <end position="137"/>
    </location>
</feature>
<feature type="domain" description="Glycine transporter" evidence="8">
    <location>
        <begin position="7"/>
        <end position="77"/>
    </location>
</feature>
<comment type="subcellular location">
    <subcellularLocation>
        <location evidence="1">Cell membrane</location>
        <topology evidence="1">Multi-pass membrane protein</topology>
    </subcellularLocation>
</comment>
<evidence type="ECO:0000259" key="8">
    <source>
        <dbReference type="Pfam" id="PF03458"/>
    </source>
</evidence>
<comment type="similarity">
    <text evidence="2">Belongs to the UPF0126 family.</text>
</comment>
<dbReference type="AlphaFoldDB" id="A0A0U3TY63"/>
<dbReference type="PANTHER" id="PTHR30506">
    <property type="entry name" value="INNER MEMBRANE PROTEIN"/>
    <property type="match status" value="1"/>
</dbReference>
<proteinExistence type="inferred from homology"/>
<evidence type="ECO:0000256" key="4">
    <source>
        <dbReference type="ARBA" id="ARBA00022692"/>
    </source>
</evidence>
<keyword evidence="5 7" id="KW-1133">Transmembrane helix</keyword>
<dbReference type="EMBL" id="KT944271">
    <property type="protein sequence ID" value="ALV86640.1"/>
    <property type="molecule type" value="Genomic_DNA"/>
</dbReference>
<dbReference type="GO" id="GO:0005886">
    <property type="term" value="C:plasma membrane"/>
    <property type="evidence" value="ECO:0007669"/>
    <property type="project" value="UniProtKB-SubCell"/>
</dbReference>
<reference evidence="9" key="1">
    <citation type="submission" date="2015-10" db="EMBL/GenBank/DDBJ databases">
        <title>Biosynthesis of SCL-MCL polyhydroxyalkanoates by metagenomic clones in Pseudomonas putida.</title>
        <authorList>
            <person name="Cheng J."/>
            <person name="Charles T.C."/>
        </authorList>
    </citation>
    <scope>NUCLEOTIDE SEQUENCE</scope>
</reference>
<keyword evidence="6 7" id="KW-0472">Membrane</keyword>
<keyword evidence="3" id="KW-1003">Cell membrane</keyword>
<dbReference type="PANTHER" id="PTHR30506:SF3">
    <property type="entry name" value="UPF0126 INNER MEMBRANE PROTEIN YADS-RELATED"/>
    <property type="match status" value="1"/>
</dbReference>
<keyword evidence="4 7" id="KW-0812">Transmembrane</keyword>
<evidence type="ECO:0000256" key="5">
    <source>
        <dbReference type="ARBA" id="ARBA00022989"/>
    </source>
</evidence>
<evidence type="ECO:0000256" key="6">
    <source>
        <dbReference type="ARBA" id="ARBA00023136"/>
    </source>
</evidence>
<accession>A0A0U3TY63</accession>
<sequence>MNLFLQIIEFAGVAVFAISGAVAAGRKSLDLLGVIVIAMVTATGGGTVRDLLLDRTVFWIARPEFLVVIFGAALLTIPYVRYSRPPEKFLQIADALGLALFSIAGTRIALSLDAGSLIAVVMGTITGAFGGVLRDVLCNEIPMILRKGQIYATAAIVGCSLLVVLDRFGIAANVANAAGAATIALLRLAAIAFDLSLPVFSLPAARERDEP</sequence>
<name>A0A0U3TY63_9BACT</name>
<feature type="transmembrane region" description="Helical" evidence="7">
    <location>
        <begin position="31"/>
        <end position="48"/>
    </location>
</feature>
<dbReference type="Pfam" id="PF03458">
    <property type="entry name" value="Gly_transporter"/>
    <property type="match status" value="2"/>
</dbReference>
<feature type="transmembrane region" description="Helical" evidence="7">
    <location>
        <begin position="60"/>
        <end position="80"/>
    </location>
</feature>
<feature type="transmembrane region" description="Helical" evidence="7">
    <location>
        <begin position="6"/>
        <end position="24"/>
    </location>
</feature>
<feature type="transmembrane region" description="Helical" evidence="7">
    <location>
        <begin position="149"/>
        <end position="165"/>
    </location>
</feature>
<evidence type="ECO:0000256" key="2">
    <source>
        <dbReference type="ARBA" id="ARBA00008193"/>
    </source>
</evidence>
<organism evidence="9">
    <name type="scientific">uncultured bacterium 50</name>
    <dbReference type="NCBI Taxonomy" id="1748278"/>
    <lineage>
        <taxon>Bacteria</taxon>
        <taxon>environmental samples</taxon>
    </lineage>
</organism>
<evidence type="ECO:0000313" key="9">
    <source>
        <dbReference type="EMBL" id="ALV86640.1"/>
    </source>
</evidence>